<dbReference type="Gene3D" id="2.30.30.940">
    <property type="match status" value="1"/>
</dbReference>
<dbReference type="Proteomes" id="UP000054683">
    <property type="component" value="Unassembled WGS sequence"/>
</dbReference>
<dbReference type="NCBIfam" id="TIGR02686">
    <property type="entry name" value="relax_trwC"/>
    <property type="match status" value="1"/>
</dbReference>
<feature type="region of interest" description="Disordered" evidence="1">
    <location>
        <begin position="1112"/>
        <end position="1174"/>
    </location>
</feature>
<feature type="compositionally biased region" description="Polar residues" evidence="1">
    <location>
        <begin position="325"/>
        <end position="343"/>
    </location>
</feature>
<evidence type="ECO:0000259" key="2">
    <source>
        <dbReference type="Pfam" id="PF08751"/>
    </source>
</evidence>
<dbReference type="InterPro" id="IPR027417">
    <property type="entry name" value="P-loop_NTPase"/>
</dbReference>
<dbReference type="SUPFAM" id="SSF55464">
    <property type="entry name" value="Origin of replication-binding domain, RBD-like"/>
    <property type="match status" value="1"/>
</dbReference>
<feature type="region of interest" description="Disordered" evidence="1">
    <location>
        <begin position="318"/>
        <end position="359"/>
    </location>
</feature>
<dbReference type="CDD" id="cd18809">
    <property type="entry name" value="SF1_C_RecD"/>
    <property type="match status" value="1"/>
</dbReference>
<evidence type="ECO:0000313" key="3">
    <source>
        <dbReference type="EMBL" id="SAL32560.1"/>
    </source>
</evidence>
<dbReference type="EMBL" id="FCOK02000015">
    <property type="protein sequence ID" value="SAL32560.1"/>
    <property type="molecule type" value="Genomic_DNA"/>
</dbReference>
<dbReference type="Gene3D" id="3.40.50.300">
    <property type="entry name" value="P-loop containing nucleotide triphosphate hydrolases"/>
    <property type="match status" value="3"/>
</dbReference>
<evidence type="ECO:0000256" key="1">
    <source>
        <dbReference type="SAM" id="MobiDB-lite"/>
    </source>
</evidence>
<protein>
    <submittedName>
        <fullName evidence="3">Conjugative relaxase domain-containing protein</fullName>
    </submittedName>
</protein>
<proteinExistence type="predicted"/>
<dbReference type="Pfam" id="PF08751">
    <property type="entry name" value="TrwC"/>
    <property type="match status" value="1"/>
</dbReference>
<dbReference type="SUPFAM" id="SSF52540">
    <property type="entry name" value="P-loop containing nucleoside triphosphate hydrolases"/>
    <property type="match status" value="2"/>
</dbReference>
<name>A0A158GMD1_9BURK</name>
<evidence type="ECO:0000313" key="4">
    <source>
        <dbReference type="Proteomes" id="UP000054683"/>
    </source>
</evidence>
<feature type="domain" description="TrwC relaxase" evidence="2">
    <location>
        <begin position="13"/>
        <end position="303"/>
    </location>
</feature>
<dbReference type="InterPro" id="IPR014059">
    <property type="entry name" value="TraI/TrwC_relax"/>
</dbReference>
<dbReference type="InterPro" id="IPR014862">
    <property type="entry name" value="TrwC"/>
</dbReference>
<sequence length="1174" mass="129572">MISMTHIAGSGVGNAARYHDKSFTKDASQKADNYYVNEKASAHWQGRGAELLGISGKDVEREDFVNFLSGKLVNPETGEIQNLADNSKGDDRRAGMDFTIAPSKSVSIAGLVGKDDRVVEAHLQANGRAMEWLEKHGAVIRMKDENGRNKAVQAGNLLYATVMHETNRENEPQIHSHNVIVSAVYDESGKKWRSLTNDQMLKLRAKADVIYKAELAEGLRRAGYELEYAKNGVDFEIKGFTPEHLETYASRKAQIKEALIKRGIEPGEASFDARQAAALDSRSAKQELPRDALQAIWQETAQQAGLKVENIVNAARERSGYSAPEQVQSQGQTATNEQTQQPGPTAARATTKPVREVDEKARKAGVRAVSWAIEHLTEREQSFSLAELEETAVRFSRGGINAVDWAVEQHVKNHLIVERGTDDDGVLMYTTHKAIDSEMRLAENIRAGMAKGNVVLSDREEFVSAVKAFNAKMELETNGKFELSREQVRAAYNVLMHPDTYQGIQGEAGTGKTAALAMVNDVATAKGWEVIGVATSAAAAKELEAASGIKSDTVAGYFATQENRIKATELRLEELRAAINADTKIRDMPASRIESRRLDVAGADIDYGQHRYTFDHQRGEVFRSPDDFRNAIGVMLTGVANRNRDAAAEARESAATFGQRVRAGALNTGVEFAESLGRRFTTFEQVGTVEAVAARNTLYLDKDGAGSELKREYETKQAELANLKRFGNAEGRKTLIVMDESSLTGAFDTEKISNLAREIGARVVFQGDTKQHGSVAAGRAFEQAQNSGMKVSVLQETRRFDKATQQTKQALLDMKAGQYATAIGRLDTRVVEEDALAREVAQRYLTNMIELKERGRDNPRVGVVAVTNNDRKAINAEIHGLLAEKGLISDKSFPKRHLDDPKLTEAEQTQAVMLQQKFVDTLIFRKTYREIGVEKGDVISVVGYDLSANRIIAVNSQGKKVEINPQRQDYFSPAKLEDREYAAGDRIETRAIIRLENQDRKRIANGTPGVITEIDAKGAKIRWTDNEKGAKSRQDGERSESYLTNAELRFIDHAYAHTSYKEQGATNDREIIAVSEIGAKVFNKQAAYVAASRAKDNTEIVTSALEALKKNAGQEVEKTTAIDMQKQPERTQARTTQQNLNQGRDPGRQQQPGRSGVQQTPAEKVKDKGQILEL</sequence>
<reference evidence="3 4" key="1">
    <citation type="submission" date="2016-01" db="EMBL/GenBank/DDBJ databases">
        <authorList>
            <person name="Oliw E.H."/>
        </authorList>
    </citation>
    <scope>NUCLEOTIDE SEQUENCE [LARGE SCALE GENOMIC DNA]</scope>
    <source>
        <strain evidence="3">LMG 27134</strain>
    </source>
</reference>
<dbReference type="AlphaFoldDB" id="A0A158GMD1"/>
<dbReference type="NCBIfam" id="NF041492">
    <property type="entry name" value="MobF"/>
    <property type="match status" value="1"/>
</dbReference>
<gene>
    <name evidence="3" type="ORF">AWB69_02851</name>
</gene>
<organism evidence="3 4">
    <name type="scientific">Caballeronia udeis</name>
    <dbReference type="NCBI Taxonomy" id="1232866"/>
    <lineage>
        <taxon>Bacteria</taxon>
        <taxon>Pseudomonadati</taxon>
        <taxon>Pseudomonadota</taxon>
        <taxon>Betaproteobacteria</taxon>
        <taxon>Burkholderiales</taxon>
        <taxon>Burkholderiaceae</taxon>
        <taxon>Caballeronia</taxon>
    </lineage>
</organism>
<feature type="compositionally biased region" description="Low complexity" evidence="1">
    <location>
        <begin position="1142"/>
        <end position="1159"/>
    </location>
</feature>
<feature type="compositionally biased region" description="Basic and acidic residues" evidence="1">
    <location>
        <begin position="1163"/>
        <end position="1174"/>
    </location>
</feature>
<feature type="compositionally biased region" description="Basic and acidic residues" evidence="1">
    <location>
        <begin position="1115"/>
        <end position="1132"/>
    </location>
</feature>
<dbReference type="Pfam" id="PF13604">
    <property type="entry name" value="AAA_30"/>
    <property type="match status" value="2"/>
</dbReference>
<dbReference type="RefSeq" id="WP_062085520.1">
    <property type="nucleotide sequence ID" value="NZ_FCOK02000015.1"/>
</dbReference>
<accession>A0A158GMD1</accession>